<keyword evidence="2" id="KW-1185">Reference proteome</keyword>
<name>R7ZV38_9BACT</name>
<evidence type="ECO:0000313" key="1">
    <source>
        <dbReference type="EMBL" id="EON77898.1"/>
    </source>
</evidence>
<reference evidence="1 2" key="1">
    <citation type="submission" date="2013-02" db="EMBL/GenBank/DDBJ databases">
        <title>A novel strain isolated from Lonar lake, Maharashtra, India.</title>
        <authorList>
            <person name="Singh A."/>
        </authorList>
    </citation>
    <scope>NUCLEOTIDE SEQUENCE [LARGE SCALE GENOMIC DNA]</scope>
    <source>
        <strain evidence="1 2">AK24</strain>
    </source>
</reference>
<organism evidence="1 2">
    <name type="scientific">Lunatimonas lonarensis</name>
    <dbReference type="NCBI Taxonomy" id="1232681"/>
    <lineage>
        <taxon>Bacteria</taxon>
        <taxon>Pseudomonadati</taxon>
        <taxon>Bacteroidota</taxon>
        <taxon>Cytophagia</taxon>
        <taxon>Cytophagales</taxon>
        <taxon>Cyclobacteriaceae</taxon>
    </lineage>
</organism>
<sequence length="38" mass="4577">MPWFFYLGRFAFWDKYILLGELVGVRFDISIICANFDL</sequence>
<comment type="caution">
    <text evidence="1">The sequence shown here is derived from an EMBL/GenBank/DDBJ whole genome shotgun (WGS) entry which is preliminary data.</text>
</comment>
<dbReference type="Proteomes" id="UP000013909">
    <property type="component" value="Unassembled WGS sequence"/>
</dbReference>
<gene>
    <name evidence="1" type="ORF">ADIS_1611</name>
</gene>
<dbReference type="EMBL" id="AQHR01000048">
    <property type="protein sequence ID" value="EON77898.1"/>
    <property type="molecule type" value="Genomic_DNA"/>
</dbReference>
<dbReference type="AlphaFoldDB" id="R7ZV38"/>
<proteinExistence type="predicted"/>
<dbReference type="STRING" id="1232681.ADIS_1611"/>
<evidence type="ECO:0000313" key="2">
    <source>
        <dbReference type="Proteomes" id="UP000013909"/>
    </source>
</evidence>
<accession>R7ZV38</accession>
<protein>
    <submittedName>
        <fullName evidence="1">Uncharacterized protein</fullName>
    </submittedName>
</protein>